<dbReference type="InterPro" id="IPR050109">
    <property type="entry name" value="HTH-type_TetR-like_transc_reg"/>
</dbReference>
<dbReference type="InterPro" id="IPR036271">
    <property type="entry name" value="Tet_transcr_reg_TetR-rel_C_sf"/>
</dbReference>
<protein>
    <submittedName>
        <fullName evidence="8">TetR family transcriptional regulator</fullName>
    </submittedName>
</protein>
<organism evidence="8 9">
    <name type="scientific">Simplicispira suum</name>
    <dbReference type="NCBI Taxonomy" id="2109915"/>
    <lineage>
        <taxon>Bacteria</taxon>
        <taxon>Pseudomonadati</taxon>
        <taxon>Pseudomonadota</taxon>
        <taxon>Betaproteobacteria</taxon>
        <taxon>Burkholderiales</taxon>
        <taxon>Comamonadaceae</taxon>
        <taxon>Simplicispira</taxon>
    </lineage>
</organism>
<dbReference type="Pfam" id="PF08361">
    <property type="entry name" value="TetR_C_2"/>
    <property type="match status" value="1"/>
</dbReference>
<dbReference type="SUPFAM" id="SSF46689">
    <property type="entry name" value="Homeodomain-like"/>
    <property type="match status" value="1"/>
</dbReference>
<dbReference type="PANTHER" id="PTHR30055:SF240">
    <property type="entry name" value="HTH-TYPE TRANSCRIPTIONAL REGULATOR ACRR"/>
    <property type="match status" value="1"/>
</dbReference>
<dbReference type="RefSeq" id="WP_106448217.1">
    <property type="nucleotide sequence ID" value="NZ_CP027669.1"/>
</dbReference>
<feature type="domain" description="HTH tetR-type" evidence="7">
    <location>
        <begin position="10"/>
        <end position="70"/>
    </location>
</feature>
<dbReference type="Proteomes" id="UP000239326">
    <property type="component" value="Chromosome"/>
</dbReference>
<feature type="region of interest" description="Disordered" evidence="6">
    <location>
        <begin position="212"/>
        <end position="234"/>
    </location>
</feature>
<evidence type="ECO:0000313" key="9">
    <source>
        <dbReference type="Proteomes" id="UP000239326"/>
    </source>
</evidence>
<evidence type="ECO:0000256" key="4">
    <source>
        <dbReference type="ARBA" id="ARBA00023163"/>
    </source>
</evidence>
<dbReference type="PRINTS" id="PR00455">
    <property type="entry name" value="HTHTETR"/>
</dbReference>
<accession>A0A2S0N521</accession>
<evidence type="ECO:0000256" key="5">
    <source>
        <dbReference type="PROSITE-ProRule" id="PRU00335"/>
    </source>
</evidence>
<dbReference type="AlphaFoldDB" id="A0A2S0N521"/>
<dbReference type="InterPro" id="IPR001647">
    <property type="entry name" value="HTH_TetR"/>
</dbReference>
<dbReference type="PANTHER" id="PTHR30055">
    <property type="entry name" value="HTH-TYPE TRANSCRIPTIONAL REGULATOR RUTR"/>
    <property type="match status" value="1"/>
</dbReference>
<sequence>MARKTKEDAQATRTALLDSAEHLFEARGVGRTSLADIAAHAGATRGAIYWHFKDKADLFNAMMERVALPMSQSLLCADLESAADPGQTLRAAILHAFACIEGDPQIIRVLQIATLRLELTEELGAIQQHHRLMQTRALEKISEGLHRAYQVRQLEPAQNVATTALGLQALFEGLLQQWLTSPGRFALQATVATALDVYLKGLGLTPLPGPCDQGLRAPAHPPRTTGQSARALRR</sequence>
<dbReference type="PROSITE" id="PS50977">
    <property type="entry name" value="HTH_TETR_2"/>
    <property type="match status" value="1"/>
</dbReference>
<gene>
    <name evidence="8" type="ORF">C6571_12225</name>
</gene>
<feature type="DNA-binding region" description="H-T-H motif" evidence="5">
    <location>
        <begin position="33"/>
        <end position="52"/>
    </location>
</feature>
<keyword evidence="1" id="KW-0678">Repressor</keyword>
<dbReference type="InterPro" id="IPR009057">
    <property type="entry name" value="Homeodomain-like_sf"/>
</dbReference>
<dbReference type="SUPFAM" id="SSF48498">
    <property type="entry name" value="Tetracyclin repressor-like, C-terminal domain"/>
    <property type="match status" value="1"/>
</dbReference>
<proteinExistence type="predicted"/>
<evidence type="ECO:0000313" key="8">
    <source>
        <dbReference type="EMBL" id="AVO43242.1"/>
    </source>
</evidence>
<evidence type="ECO:0000259" key="7">
    <source>
        <dbReference type="PROSITE" id="PS50977"/>
    </source>
</evidence>
<dbReference type="KEGG" id="simp:C6571_12225"/>
<keyword evidence="9" id="KW-1185">Reference proteome</keyword>
<dbReference type="GO" id="GO:0003700">
    <property type="term" value="F:DNA-binding transcription factor activity"/>
    <property type="evidence" value="ECO:0007669"/>
    <property type="project" value="TreeGrafter"/>
</dbReference>
<dbReference type="PROSITE" id="PS01081">
    <property type="entry name" value="HTH_TETR_1"/>
    <property type="match status" value="1"/>
</dbReference>
<name>A0A2S0N521_9BURK</name>
<dbReference type="InterPro" id="IPR013572">
    <property type="entry name" value="Tscrpt_reg_MAATS_C"/>
</dbReference>
<evidence type="ECO:0000256" key="2">
    <source>
        <dbReference type="ARBA" id="ARBA00023015"/>
    </source>
</evidence>
<evidence type="ECO:0000256" key="1">
    <source>
        <dbReference type="ARBA" id="ARBA00022491"/>
    </source>
</evidence>
<dbReference type="EMBL" id="CP027669">
    <property type="protein sequence ID" value="AVO43242.1"/>
    <property type="molecule type" value="Genomic_DNA"/>
</dbReference>
<keyword evidence="3 5" id="KW-0238">DNA-binding</keyword>
<evidence type="ECO:0000256" key="6">
    <source>
        <dbReference type="SAM" id="MobiDB-lite"/>
    </source>
</evidence>
<dbReference type="InterPro" id="IPR023772">
    <property type="entry name" value="DNA-bd_HTH_TetR-type_CS"/>
</dbReference>
<dbReference type="Pfam" id="PF00440">
    <property type="entry name" value="TetR_N"/>
    <property type="match status" value="1"/>
</dbReference>
<keyword evidence="4" id="KW-0804">Transcription</keyword>
<reference evidence="8 9" key="1">
    <citation type="submission" date="2018-03" db="EMBL/GenBank/DDBJ databases">
        <title>Genome sequencing of Simplicispira sp.</title>
        <authorList>
            <person name="Kim S.-J."/>
            <person name="Heo J."/>
            <person name="Kwon S.-W."/>
        </authorList>
    </citation>
    <scope>NUCLEOTIDE SEQUENCE [LARGE SCALE GENOMIC DNA]</scope>
    <source>
        <strain evidence="8 9">SC1-8</strain>
    </source>
</reference>
<keyword evidence="2" id="KW-0805">Transcription regulation</keyword>
<dbReference type="GO" id="GO:0000976">
    <property type="term" value="F:transcription cis-regulatory region binding"/>
    <property type="evidence" value="ECO:0007669"/>
    <property type="project" value="TreeGrafter"/>
</dbReference>
<dbReference type="OrthoDB" id="5816932at2"/>
<evidence type="ECO:0000256" key="3">
    <source>
        <dbReference type="ARBA" id="ARBA00023125"/>
    </source>
</evidence>
<dbReference type="Gene3D" id="1.10.357.10">
    <property type="entry name" value="Tetracycline Repressor, domain 2"/>
    <property type="match status" value="1"/>
</dbReference>